<dbReference type="EMBL" id="CP002376">
    <property type="protein sequence ID" value="AEZ59374.1"/>
    <property type="molecule type" value="Genomic_DNA"/>
</dbReference>
<dbReference type="KEGG" id="tpg:TPEGAU_0118a"/>
<organism evidence="1 2">
    <name type="scientific">Treponema pallidum subsp. pertenue (strain Gauthier)</name>
    <dbReference type="NCBI Taxonomy" id="491080"/>
    <lineage>
        <taxon>Bacteria</taxon>
        <taxon>Pseudomonadati</taxon>
        <taxon>Spirochaetota</taxon>
        <taxon>Spirochaetia</taxon>
        <taxon>Spirochaetales</taxon>
        <taxon>Treponemataceae</taxon>
        <taxon>Treponema</taxon>
    </lineage>
</organism>
<gene>
    <name evidence="1" type="ordered locus">TPEGAU_0118a</name>
</gene>
<evidence type="ECO:0000313" key="2">
    <source>
        <dbReference type="Proteomes" id="UP000008192"/>
    </source>
</evidence>
<reference evidence="2" key="1">
    <citation type="journal article" date="2012" name="PLoS Negl. Trop. Dis.">
        <title>Whole genome sequences of three Treponema pallidum ssp. pertenue strains: yaws and syphilis treponemes differ in less than 0.2% of the genome sequence.</title>
        <authorList>
            <person name="Cejkova D."/>
            <person name="Zobanikova M."/>
            <person name="Chen L."/>
            <person name="Pospisilova P."/>
            <person name="Strouhal M."/>
            <person name="Qin X."/>
            <person name="Mikalova L."/>
            <person name="Norris S.J."/>
            <person name="Muzny D.M."/>
            <person name="Gibbs R.A."/>
            <person name="Fulton L.L."/>
            <person name="Sodergren E."/>
            <person name="Weinstock G.M."/>
            <person name="Smajs D."/>
        </authorList>
    </citation>
    <scope>NUCLEOTIDE SEQUENCE [LARGE SCALE GENOMIC DNA]</scope>
    <source>
        <strain evidence="2">Gauthier</strain>
    </source>
</reference>
<proteinExistence type="predicted"/>
<evidence type="ECO:0000313" key="1">
    <source>
        <dbReference type="EMBL" id="AEZ59374.1"/>
    </source>
</evidence>
<dbReference type="Proteomes" id="UP000008192">
    <property type="component" value="Chromosome"/>
</dbReference>
<name>A0AAU8PL75_TREPG</name>
<protein>
    <submittedName>
        <fullName evidence="1">Uncharacterized protein</fullName>
    </submittedName>
</protein>
<dbReference type="AlphaFoldDB" id="A0AAU8PL75"/>
<sequence length="51" mass="5819">MALQILLRTLTRGIQRGKTLIREHDRIVNTSPAYVQGTSLPLYPCKDRRPA</sequence>
<accession>A0AAU8PL75</accession>